<name>A0A4R5MN37_9SPHI</name>
<gene>
    <name evidence="2" type="ORF">EZJ43_05980</name>
</gene>
<keyword evidence="3" id="KW-1185">Reference proteome</keyword>
<protein>
    <submittedName>
        <fullName evidence="2">Carboxypeptidase-like regulatory domain-containing protein</fullName>
    </submittedName>
</protein>
<dbReference type="OrthoDB" id="1223654at2"/>
<dbReference type="Pfam" id="PF13715">
    <property type="entry name" value="CarbopepD_reg_2"/>
    <property type="match status" value="1"/>
</dbReference>
<sequence length="410" mass="47025">MVKKLLVSLVFLFLGVQANAQNTFSISGIVRDQKDGLPGAGVYLSGYKIATVADNDGKFRINNLKPGNYDLLVQMVGYLPFSKNVIISDKSVQVNLVLKENAVQLDEVVIRADPNRAKYVAQFIEMFIGKTPNSAQTKIKNPNVLIVDYDPTKSLLTVKTNEFLIIENKALGYRIRYMLDYFEFNSRTRTIYYSGHPTFEELKNGANKRKKYIANREIAYYGSSQHFFKSLFQGTTKEEGFIIGKIVKIPNPNRYPDYQINQNLTQLKTLREKTGIRKVAGKIDTGLVAFWTKQLEMPKFIDKFSRAEVIADTLVHYLNKNLRYLSYTDALCVQYTKEHESLAYSNSGYWIFRPLDIPDYEISVVNLMQPGVRFYENGGIYDSKSLLYEGFWAYEKVADMVPMDYVPLKK</sequence>
<evidence type="ECO:0000256" key="1">
    <source>
        <dbReference type="SAM" id="SignalP"/>
    </source>
</evidence>
<dbReference type="AlphaFoldDB" id="A0A4R5MN37"/>
<dbReference type="EMBL" id="SJCY01000003">
    <property type="protein sequence ID" value="TDG37048.1"/>
    <property type="molecule type" value="Genomic_DNA"/>
</dbReference>
<comment type="caution">
    <text evidence="2">The sequence shown here is derived from an EMBL/GenBank/DDBJ whole genome shotgun (WGS) entry which is preliminary data.</text>
</comment>
<keyword evidence="2" id="KW-0378">Hydrolase</keyword>
<keyword evidence="1" id="KW-0732">Signal</keyword>
<dbReference type="SUPFAM" id="SSF49464">
    <property type="entry name" value="Carboxypeptidase regulatory domain-like"/>
    <property type="match status" value="1"/>
</dbReference>
<keyword evidence="2" id="KW-0645">Protease</keyword>
<evidence type="ECO:0000313" key="2">
    <source>
        <dbReference type="EMBL" id="TDG37048.1"/>
    </source>
</evidence>
<organism evidence="2 3">
    <name type="scientific">Pedobacter changchengzhani</name>
    <dbReference type="NCBI Taxonomy" id="2529274"/>
    <lineage>
        <taxon>Bacteria</taxon>
        <taxon>Pseudomonadati</taxon>
        <taxon>Bacteroidota</taxon>
        <taxon>Sphingobacteriia</taxon>
        <taxon>Sphingobacteriales</taxon>
        <taxon>Sphingobacteriaceae</taxon>
        <taxon>Pedobacter</taxon>
    </lineage>
</organism>
<evidence type="ECO:0000313" key="3">
    <source>
        <dbReference type="Proteomes" id="UP000295668"/>
    </source>
</evidence>
<dbReference type="InterPro" id="IPR008969">
    <property type="entry name" value="CarboxyPept-like_regulatory"/>
</dbReference>
<dbReference type="Gene3D" id="2.60.40.1120">
    <property type="entry name" value="Carboxypeptidase-like, regulatory domain"/>
    <property type="match status" value="1"/>
</dbReference>
<reference evidence="2 3" key="1">
    <citation type="submission" date="2019-02" db="EMBL/GenBank/DDBJ databases">
        <title>Pedobacter sp. nov., a novel speices isolated from soil of pinguins habitat in Antarcitica.</title>
        <authorList>
            <person name="He R.-H."/>
        </authorList>
    </citation>
    <scope>NUCLEOTIDE SEQUENCE [LARGE SCALE GENOMIC DNA]</scope>
    <source>
        <strain evidence="2 3">E01020</strain>
    </source>
</reference>
<feature type="signal peptide" evidence="1">
    <location>
        <begin position="1"/>
        <end position="20"/>
    </location>
</feature>
<dbReference type="Proteomes" id="UP000295668">
    <property type="component" value="Unassembled WGS sequence"/>
</dbReference>
<keyword evidence="2" id="KW-0121">Carboxypeptidase</keyword>
<accession>A0A4R5MN37</accession>
<feature type="chain" id="PRO_5020351141" evidence="1">
    <location>
        <begin position="21"/>
        <end position="410"/>
    </location>
</feature>
<dbReference type="GO" id="GO:0004180">
    <property type="term" value="F:carboxypeptidase activity"/>
    <property type="evidence" value="ECO:0007669"/>
    <property type="project" value="UniProtKB-KW"/>
</dbReference>
<proteinExistence type="predicted"/>